<feature type="transmembrane region" description="Helical" evidence="1">
    <location>
        <begin position="115"/>
        <end position="134"/>
    </location>
</feature>
<dbReference type="GO" id="GO:0015293">
    <property type="term" value="F:symporter activity"/>
    <property type="evidence" value="ECO:0007669"/>
    <property type="project" value="InterPro"/>
</dbReference>
<keyword evidence="1" id="KW-0472">Membrane</keyword>
<evidence type="ECO:0000256" key="1">
    <source>
        <dbReference type="SAM" id="Phobius"/>
    </source>
</evidence>
<evidence type="ECO:0000313" key="2">
    <source>
        <dbReference type="EMBL" id="SVE38783.1"/>
    </source>
</evidence>
<dbReference type="SUPFAM" id="SSF103473">
    <property type="entry name" value="MFS general substrate transporter"/>
    <property type="match status" value="1"/>
</dbReference>
<feature type="transmembrane region" description="Helical" evidence="1">
    <location>
        <begin position="86"/>
        <end position="103"/>
    </location>
</feature>
<feature type="non-terminal residue" evidence="2">
    <location>
        <position position="1"/>
    </location>
</feature>
<protein>
    <recommendedName>
        <fullName evidence="3">Major facilitator superfamily (MFS) profile domain-containing protein</fullName>
    </recommendedName>
</protein>
<dbReference type="Gene3D" id="1.20.1250.20">
    <property type="entry name" value="MFS general substrate transporter like domains"/>
    <property type="match status" value="1"/>
</dbReference>
<proteinExistence type="predicted"/>
<dbReference type="EMBL" id="UINC01213833">
    <property type="protein sequence ID" value="SVE38783.1"/>
    <property type="molecule type" value="Genomic_DNA"/>
</dbReference>
<feature type="transmembrane region" description="Helical" evidence="1">
    <location>
        <begin position="45"/>
        <end position="65"/>
    </location>
</feature>
<dbReference type="InterPro" id="IPR036259">
    <property type="entry name" value="MFS_trans_sf"/>
</dbReference>
<gene>
    <name evidence="2" type="ORF">METZ01_LOCUS491637</name>
</gene>
<dbReference type="InterPro" id="IPR039672">
    <property type="entry name" value="MFS_2"/>
</dbReference>
<dbReference type="PANTHER" id="PTHR11328:SF24">
    <property type="entry name" value="MAJOR FACILITATOR SUPERFAMILY (MFS) PROFILE DOMAIN-CONTAINING PROTEIN"/>
    <property type="match status" value="1"/>
</dbReference>
<feature type="transmembrane region" description="Helical" evidence="1">
    <location>
        <begin position="17"/>
        <end position="39"/>
    </location>
</feature>
<name>A0A383D3F4_9ZZZZ</name>
<dbReference type="GO" id="GO:0005886">
    <property type="term" value="C:plasma membrane"/>
    <property type="evidence" value="ECO:0007669"/>
    <property type="project" value="TreeGrafter"/>
</dbReference>
<sequence length="138" mass="15150">VTTETADIRKISVKTKFFYGTGAAAEAAIGIVFNTFNFLFYNNVLGLSGTLTGLAVTIAVIFDAISDPVMGSISDRWHSRLGRRHPFLYLSALPLGLCFFAVYSPPEGLEQLGLFLWFTVFTIGLRISLTFCHVPHLA</sequence>
<dbReference type="Pfam" id="PF13347">
    <property type="entry name" value="MFS_2"/>
    <property type="match status" value="1"/>
</dbReference>
<keyword evidence="1" id="KW-0812">Transmembrane</keyword>
<keyword evidence="1" id="KW-1133">Transmembrane helix</keyword>
<organism evidence="2">
    <name type="scientific">marine metagenome</name>
    <dbReference type="NCBI Taxonomy" id="408172"/>
    <lineage>
        <taxon>unclassified sequences</taxon>
        <taxon>metagenomes</taxon>
        <taxon>ecological metagenomes</taxon>
    </lineage>
</organism>
<dbReference type="PANTHER" id="PTHR11328">
    <property type="entry name" value="MAJOR FACILITATOR SUPERFAMILY DOMAIN-CONTAINING PROTEIN"/>
    <property type="match status" value="1"/>
</dbReference>
<dbReference type="GO" id="GO:0008643">
    <property type="term" value="P:carbohydrate transport"/>
    <property type="evidence" value="ECO:0007669"/>
    <property type="project" value="InterPro"/>
</dbReference>
<feature type="non-terminal residue" evidence="2">
    <location>
        <position position="138"/>
    </location>
</feature>
<evidence type="ECO:0008006" key="3">
    <source>
        <dbReference type="Google" id="ProtNLM"/>
    </source>
</evidence>
<reference evidence="2" key="1">
    <citation type="submission" date="2018-05" db="EMBL/GenBank/DDBJ databases">
        <authorList>
            <person name="Lanie J.A."/>
            <person name="Ng W.-L."/>
            <person name="Kazmierczak K.M."/>
            <person name="Andrzejewski T.M."/>
            <person name="Davidsen T.M."/>
            <person name="Wayne K.J."/>
            <person name="Tettelin H."/>
            <person name="Glass J.I."/>
            <person name="Rusch D."/>
            <person name="Podicherti R."/>
            <person name="Tsui H.-C.T."/>
            <person name="Winkler M.E."/>
        </authorList>
    </citation>
    <scope>NUCLEOTIDE SEQUENCE</scope>
</reference>
<dbReference type="AlphaFoldDB" id="A0A383D3F4"/>
<accession>A0A383D3F4</accession>